<protein>
    <submittedName>
        <fullName evidence="2">Uncharacterized protein</fullName>
    </submittedName>
</protein>
<feature type="compositionally biased region" description="Polar residues" evidence="1">
    <location>
        <begin position="161"/>
        <end position="172"/>
    </location>
</feature>
<gene>
    <name evidence="2" type="ORF">GWK47_037387</name>
</gene>
<dbReference type="Proteomes" id="UP000770661">
    <property type="component" value="Unassembled WGS sequence"/>
</dbReference>
<organism evidence="2 3">
    <name type="scientific">Chionoecetes opilio</name>
    <name type="common">Atlantic snow crab</name>
    <name type="synonym">Cancer opilio</name>
    <dbReference type="NCBI Taxonomy" id="41210"/>
    <lineage>
        <taxon>Eukaryota</taxon>
        <taxon>Metazoa</taxon>
        <taxon>Ecdysozoa</taxon>
        <taxon>Arthropoda</taxon>
        <taxon>Crustacea</taxon>
        <taxon>Multicrustacea</taxon>
        <taxon>Malacostraca</taxon>
        <taxon>Eumalacostraca</taxon>
        <taxon>Eucarida</taxon>
        <taxon>Decapoda</taxon>
        <taxon>Pleocyemata</taxon>
        <taxon>Brachyura</taxon>
        <taxon>Eubrachyura</taxon>
        <taxon>Majoidea</taxon>
        <taxon>Majidae</taxon>
        <taxon>Chionoecetes</taxon>
    </lineage>
</organism>
<proteinExistence type="predicted"/>
<sequence length="261" mass="28687">MAKDQYVVIFWGSPLDGGWKTLGTIWEASGGNRFNSSRHCIVCTANFFLTASPPHKDQTRPSRALALAKMQRDAHQGRCEHKNDKGVLGMENGTWLPGVQLSILDTILRGKNFWPDLVVHTENDFPLYVEHKTLVRVSSSGQPNYARGPPGAYQGHGELPQRSTPIQSTATGSFRKHPRGSPIPLDQAQNKTTACKKVKGGAVAFPRTRAFRKGMVGGTGQARLLAGSGQYADTPKIPVPHEEGLSSRRHQKQMWTLSSHQ</sequence>
<reference evidence="2" key="1">
    <citation type="submission" date="2020-07" db="EMBL/GenBank/DDBJ databases">
        <title>The High-quality genome of the commercially important snow crab, Chionoecetes opilio.</title>
        <authorList>
            <person name="Jeong J.-H."/>
            <person name="Ryu S."/>
        </authorList>
    </citation>
    <scope>NUCLEOTIDE SEQUENCE</scope>
    <source>
        <strain evidence="2">MADBK_172401_WGS</strain>
        <tissue evidence="2">Digestive gland</tissue>
    </source>
</reference>
<dbReference type="EMBL" id="JACEEZ010004896">
    <property type="protein sequence ID" value="KAG0726040.1"/>
    <property type="molecule type" value="Genomic_DNA"/>
</dbReference>
<feature type="region of interest" description="Disordered" evidence="1">
    <location>
        <begin position="228"/>
        <end position="261"/>
    </location>
</feature>
<keyword evidence="3" id="KW-1185">Reference proteome</keyword>
<evidence type="ECO:0000256" key="1">
    <source>
        <dbReference type="SAM" id="MobiDB-lite"/>
    </source>
</evidence>
<accession>A0A8J4YDH1</accession>
<evidence type="ECO:0000313" key="2">
    <source>
        <dbReference type="EMBL" id="KAG0726040.1"/>
    </source>
</evidence>
<name>A0A8J4YDH1_CHIOP</name>
<dbReference type="AlphaFoldDB" id="A0A8J4YDH1"/>
<feature type="region of interest" description="Disordered" evidence="1">
    <location>
        <begin position="139"/>
        <end position="194"/>
    </location>
</feature>
<evidence type="ECO:0000313" key="3">
    <source>
        <dbReference type="Proteomes" id="UP000770661"/>
    </source>
</evidence>
<dbReference type="OrthoDB" id="6753017at2759"/>
<comment type="caution">
    <text evidence="2">The sequence shown here is derived from an EMBL/GenBank/DDBJ whole genome shotgun (WGS) entry which is preliminary data.</text>
</comment>